<name>A0A384L009_HALVD</name>
<dbReference type="PANTHER" id="PTHR46112:SF3">
    <property type="entry name" value="AMINOPEPTIDASE YPDF"/>
    <property type="match status" value="1"/>
</dbReference>
<feature type="domain" description="Peptidase M24" evidence="3">
    <location>
        <begin position="146"/>
        <end position="351"/>
    </location>
</feature>
<dbReference type="GO" id="GO:0004177">
    <property type="term" value="F:aminopeptidase activity"/>
    <property type="evidence" value="ECO:0007669"/>
    <property type="project" value="UniProtKB-KW"/>
</dbReference>
<evidence type="ECO:0000313" key="5">
    <source>
        <dbReference type="EMBL" id="ELY30772.1"/>
    </source>
</evidence>
<dbReference type="SUPFAM" id="SSF55920">
    <property type="entry name" value="Creatinase/aminopeptidase"/>
    <property type="match status" value="1"/>
</dbReference>
<keyword evidence="2" id="KW-0378">Hydrolase</keyword>
<dbReference type="InterPro" id="IPR001714">
    <property type="entry name" value="Pept_M24_MAP"/>
</dbReference>
<dbReference type="InterPro" id="IPR029149">
    <property type="entry name" value="Creatin/AminoP/Spt16_N"/>
</dbReference>
<evidence type="ECO:0000259" key="3">
    <source>
        <dbReference type="Pfam" id="PF00557"/>
    </source>
</evidence>
<dbReference type="Proteomes" id="UP000011532">
    <property type="component" value="Unassembled WGS sequence"/>
</dbReference>
<dbReference type="InterPro" id="IPR050659">
    <property type="entry name" value="Peptidase_M24B"/>
</dbReference>
<dbReference type="GeneID" id="8923436"/>
<organism evidence="5 6">
    <name type="scientific">Haloferax volcanii (strain ATCC 29605 / DSM 3757 / JCM 8879 / NBRC 14742 / NCIMB 2012 / VKM B-1768 / DS2)</name>
    <name type="common">Halobacterium volcanii</name>
    <dbReference type="NCBI Taxonomy" id="309800"/>
    <lineage>
        <taxon>Archaea</taxon>
        <taxon>Methanobacteriati</taxon>
        <taxon>Methanobacteriota</taxon>
        <taxon>Stenosarchaea group</taxon>
        <taxon>Halobacteria</taxon>
        <taxon>Halobacteriales</taxon>
        <taxon>Haloferacaceae</taxon>
        <taxon>Haloferax</taxon>
    </lineage>
</organism>
<dbReference type="PROSITE" id="PS00491">
    <property type="entry name" value="PROLINE_PEPTIDASE"/>
    <property type="match status" value="1"/>
</dbReference>
<comment type="caution">
    <text evidence="5">The sequence shown here is derived from an EMBL/GenBank/DDBJ whole genome shotgun (WGS) entry which is preliminary data.</text>
</comment>
<dbReference type="EMBL" id="AOHU01000062">
    <property type="protein sequence ID" value="ELY30772.1"/>
    <property type="molecule type" value="Genomic_DNA"/>
</dbReference>
<dbReference type="Pfam" id="PF00557">
    <property type="entry name" value="Peptidase_M24"/>
    <property type="match status" value="1"/>
</dbReference>
<dbReference type="SUPFAM" id="SSF53092">
    <property type="entry name" value="Creatinase/prolidase N-terminal domain"/>
    <property type="match status" value="1"/>
</dbReference>
<proteinExistence type="predicted"/>
<dbReference type="PANTHER" id="PTHR46112">
    <property type="entry name" value="AMINOPEPTIDASE"/>
    <property type="match status" value="1"/>
</dbReference>
<dbReference type="Gene3D" id="3.40.350.10">
    <property type="entry name" value="Creatinase/prolidase N-terminal domain"/>
    <property type="match status" value="1"/>
</dbReference>
<evidence type="ECO:0000256" key="2">
    <source>
        <dbReference type="ARBA" id="ARBA00022801"/>
    </source>
</evidence>
<reference evidence="5 6" key="2">
    <citation type="journal article" date="2014" name="PLoS Genet.">
        <title>Phylogenetically driven sequencing of extremely halophilic archaea reveals strategies for static and dynamic osmo-response.</title>
        <authorList>
            <person name="Becker E.A."/>
            <person name="Seitzer P.M."/>
            <person name="Tritt A."/>
            <person name="Larsen D."/>
            <person name="Krusor M."/>
            <person name="Yao A.I."/>
            <person name="Wu D."/>
            <person name="Madern D."/>
            <person name="Eisen J.A."/>
            <person name="Darling A.E."/>
            <person name="Facciotti M.T."/>
        </authorList>
    </citation>
    <scope>NUCLEOTIDE SEQUENCE [LARGE SCALE GENOMIC DNA]</scope>
    <source>
        <strain evidence="6">ATCC 29605 / DSM 3757 / JCM 8879 / NBRC 14742 / NCIMB 2012 / VKM B-1768 / DS2</strain>
    </source>
</reference>
<keyword evidence="1" id="KW-0479">Metal-binding</keyword>
<protein>
    <submittedName>
        <fullName evidence="5">Xaa-Pro aminopeptidase, M24 family protein</fullName>
    </submittedName>
</protein>
<dbReference type="GO" id="GO:0046872">
    <property type="term" value="F:metal ion binding"/>
    <property type="evidence" value="ECO:0007669"/>
    <property type="project" value="UniProtKB-KW"/>
</dbReference>
<dbReference type="PRINTS" id="PR00599">
    <property type="entry name" value="MAPEPTIDASE"/>
</dbReference>
<accession>A0A384L009</accession>
<dbReference type="InterPro" id="IPR036005">
    <property type="entry name" value="Creatinase/aminopeptidase-like"/>
</dbReference>
<feature type="domain" description="Creatinase N-terminal" evidence="4">
    <location>
        <begin position="5"/>
        <end position="137"/>
    </location>
</feature>
<gene>
    <name evidence="5" type="ORF">C498_10451</name>
</gene>
<dbReference type="OrthoDB" id="1346at2157"/>
<dbReference type="Pfam" id="PF01321">
    <property type="entry name" value="Creatinase_N"/>
    <property type="match status" value="1"/>
</dbReference>
<dbReference type="InterPro" id="IPR000587">
    <property type="entry name" value="Creatinase_N"/>
</dbReference>
<evidence type="ECO:0000259" key="4">
    <source>
        <dbReference type="Pfam" id="PF01321"/>
    </source>
</evidence>
<evidence type="ECO:0000313" key="6">
    <source>
        <dbReference type="Proteomes" id="UP000011532"/>
    </source>
</evidence>
<evidence type="ECO:0000256" key="1">
    <source>
        <dbReference type="ARBA" id="ARBA00022723"/>
    </source>
</evidence>
<reference evidence="6" key="1">
    <citation type="submission" date="2012-11" db="EMBL/GenBank/DDBJ databases">
        <authorList>
            <person name="Becker E.A."/>
            <person name="Seitzer P."/>
            <person name="Tritt A."/>
            <person name="Larsen D."/>
            <person name="Yao A."/>
            <person name="Wu D."/>
            <person name="Darling A."/>
            <person name="Eisen J.A."/>
            <person name="Facciotti M.T."/>
        </authorList>
    </citation>
    <scope>NUCLEOTIDE SEQUENCE [LARGE SCALE GENOMIC DNA]</scope>
    <source>
        <strain evidence="6">ATCC 29605 / DSM 3757 / JCM 8879 / NBRC 14742 / NCIMB 2012 / VKM B-1768 / DS2</strain>
    </source>
</reference>
<sequence>MTTQRVAAAQERLTDVDADGLVLFPSVDMAYISGFTDEPMERHLFCFVGRDGDPIFVAPEMYDEQIRDTSHVTDVRTWADGDDPLAHVEDIADELGFRGGHLLVDDRMWARFTHDLRATLPHATFELASAVIEPLRLRKNADEQAALRTAAAVADRASVAVRELGVDAIGLTEAEFASRIESELTAHGGNGTSFDVIVGSGPNSAKPHHRHSDREIEAGDPVVLDFGTRVDGYPSDQTRTTVFAGDPPNKFTDIHATVCDALEAGVAAVEPGATAESVDAAARAVIENAGYSEAFIHRTGHGLGLEVHEPPYIVDGNDRKLEPGMVFSIEPGVYLDDEFGVRVEDIVIVTENGCERLNDSPRGWQSL</sequence>
<dbReference type="CDD" id="cd01092">
    <property type="entry name" value="APP-like"/>
    <property type="match status" value="1"/>
</dbReference>
<dbReference type="InterPro" id="IPR001131">
    <property type="entry name" value="Peptidase_M24B_aminopep-P_CS"/>
</dbReference>
<keyword evidence="5" id="KW-0031">Aminopeptidase</keyword>
<dbReference type="RefSeq" id="WP_004043277.1">
    <property type="nucleotide sequence ID" value="NC_013966.1"/>
</dbReference>
<dbReference type="InterPro" id="IPR000994">
    <property type="entry name" value="Pept_M24"/>
</dbReference>
<keyword evidence="5" id="KW-0645">Protease</keyword>
<dbReference type="Gene3D" id="3.90.230.10">
    <property type="entry name" value="Creatinase/methionine aminopeptidase superfamily"/>
    <property type="match status" value="1"/>
</dbReference>
<dbReference type="AlphaFoldDB" id="A0A384L009"/>